<dbReference type="Pfam" id="PF02701">
    <property type="entry name" value="Zn_ribbon_Dof"/>
    <property type="match status" value="1"/>
</dbReference>
<feature type="domain" description="Dof-type" evidence="11">
    <location>
        <begin position="71"/>
        <end position="125"/>
    </location>
</feature>
<keyword evidence="6 9" id="KW-0804">Transcription</keyword>
<dbReference type="Proteomes" id="UP001652600">
    <property type="component" value="Chromosome 8"/>
</dbReference>
<dbReference type="GO" id="GO:0005634">
    <property type="term" value="C:nucleus"/>
    <property type="evidence" value="ECO:0007669"/>
    <property type="project" value="UniProtKB-SubCell"/>
</dbReference>
<dbReference type="RefSeq" id="XP_008447721.2">
    <property type="nucleotide sequence ID" value="XM_008449499.3"/>
</dbReference>
<keyword evidence="12" id="KW-1185">Reference proteome</keyword>
<dbReference type="PANTHER" id="PTHR31992:SF361">
    <property type="entry name" value="DOF ZINC FINGER PROTEIN"/>
    <property type="match status" value="1"/>
</dbReference>
<keyword evidence="5 8" id="KW-0238">DNA-binding</keyword>
<dbReference type="InterPro" id="IPR003851">
    <property type="entry name" value="Znf_Dof"/>
</dbReference>
<accession>A0A1S3BI28</accession>
<evidence type="ECO:0000256" key="4">
    <source>
        <dbReference type="ARBA" id="ARBA00023015"/>
    </source>
</evidence>
<dbReference type="GeneID" id="103490127"/>
<keyword evidence="7 8" id="KW-0539">Nucleus</keyword>
<comment type="function">
    <text evidence="9">Transcription factor that binds specifically to a 5'-AA[AG]G-3' consensus core sequence.</text>
</comment>
<evidence type="ECO:0000256" key="3">
    <source>
        <dbReference type="ARBA" id="ARBA00022833"/>
    </source>
</evidence>
<dbReference type="Gramene" id="MELO3C003121.2.1">
    <property type="protein sequence ID" value="MELO3C003121.2.1"/>
    <property type="gene ID" value="MELO3C003121.2"/>
</dbReference>
<keyword evidence="2 8" id="KW-0863">Zinc-finger</keyword>
<keyword evidence="1 9" id="KW-0479">Metal-binding</keyword>
<dbReference type="InterPro" id="IPR045174">
    <property type="entry name" value="Dof"/>
</dbReference>
<dbReference type="PANTHER" id="PTHR31992">
    <property type="entry name" value="DOF ZINC FINGER PROTEIN DOF1.4-RELATED"/>
    <property type="match status" value="1"/>
</dbReference>
<dbReference type="PROSITE" id="PS50884">
    <property type="entry name" value="ZF_DOF_2"/>
    <property type="match status" value="1"/>
</dbReference>
<evidence type="ECO:0000256" key="10">
    <source>
        <dbReference type="SAM" id="MobiDB-lite"/>
    </source>
</evidence>
<dbReference type="KEGG" id="cmo:103490127"/>
<dbReference type="GO" id="GO:0003677">
    <property type="term" value="F:DNA binding"/>
    <property type="evidence" value="ECO:0007669"/>
    <property type="project" value="UniProtKB-UniRule"/>
</dbReference>
<evidence type="ECO:0000256" key="1">
    <source>
        <dbReference type="ARBA" id="ARBA00022723"/>
    </source>
</evidence>
<sequence length="290" mass="31941">MVFPSIPSNYLDPTTHQWQQQTATNHQSGSGTMIGGSSFQLAPSPPPSQVRPGSMADRARMANLPVPETALKCPRCESTNTKFCYFNNYSLSQPRHFCKTCRRYWTRGGALRSVPVGGGYRRNNKRTKSSSKSPVNSQCQPTTTEPSAGEAMRLNYNNAISTPNEGAVDSTHHHHHHHHHPIGISNFLGFDQIQWRPQLQLHQTTQPSSLVANSARLLGNGGINSSLSYSIVGEIQKKMDATTTKMEEDGQQVAEVNNVGKPFWGVVGGNDNRHYWNGFNPSSSSSHSQV</sequence>
<evidence type="ECO:0000313" key="12">
    <source>
        <dbReference type="Proteomes" id="UP001652600"/>
    </source>
</evidence>
<feature type="region of interest" description="Disordered" evidence="10">
    <location>
        <begin position="112"/>
        <end position="148"/>
    </location>
</feature>
<dbReference type="GO" id="GO:0003700">
    <property type="term" value="F:DNA-binding transcription factor activity"/>
    <property type="evidence" value="ECO:0007669"/>
    <property type="project" value="UniProtKB-UniRule"/>
</dbReference>
<evidence type="ECO:0000256" key="6">
    <source>
        <dbReference type="ARBA" id="ARBA00023163"/>
    </source>
</evidence>
<dbReference type="eggNOG" id="ENOG502QTHW">
    <property type="taxonomic scope" value="Eukaryota"/>
</dbReference>
<dbReference type="PROSITE" id="PS01361">
    <property type="entry name" value="ZF_DOF_1"/>
    <property type="match status" value="1"/>
</dbReference>
<name>A0A1S3BI28_CUCME</name>
<proteinExistence type="predicted"/>
<evidence type="ECO:0000256" key="8">
    <source>
        <dbReference type="PROSITE-ProRule" id="PRU00071"/>
    </source>
</evidence>
<evidence type="ECO:0000256" key="9">
    <source>
        <dbReference type="RuleBase" id="RU369094"/>
    </source>
</evidence>
<evidence type="ECO:0000259" key="11">
    <source>
        <dbReference type="PROSITE" id="PS50884"/>
    </source>
</evidence>
<reference evidence="13" key="1">
    <citation type="submission" date="2025-08" db="UniProtKB">
        <authorList>
            <consortium name="RefSeq"/>
        </authorList>
    </citation>
    <scope>IDENTIFICATION</scope>
    <source>
        <tissue evidence="13">Stem</tissue>
    </source>
</reference>
<comment type="subcellular location">
    <subcellularLocation>
        <location evidence="8 9">Nucleus</location>
    </subcellularLocation>
</comment>
<feature type="region of interest" description="Disordered" evidence="10">
    <location>
        <begin position="1"/>
        <end position="55"/>
    </location>
</feature>
<feature type="compositionally biased region" description="Polar residues" evidence="10">
    <location>
        <begin position="134"/>
        <end position="146"/>
    </location>
</feature>
<dbReference type="GO" id="GO:0008270">
    <property type="term" value="F:zinc ion binding"/>
    <property type="evidence" value="ECO:0007669"/>
    <property type="project" value="UniProtKB-KW"/>
</dbReference>
<dbReference type="InParanoid" id="A0A1S3BI28"/>
<organism evidence="12 13">
    <name type="scientific">Cucumis melo</name>
    <name type="common">Muskmelon</name>
    <dbReference type="NCBI Taxonomy" id="3656"/>
    <lineage>
        <taxon>Eukaryota</taxon>
        <taxon>Viridiplantae</taxon>
        <taxon>Streptophyta</taxon>
        <taxon>Embryophyta</taxon>
        <taxon>Tracheophyta</taxon>
        <taxon>Spermatophyta</taxon>
        <taxon>Magnoliopsida</taxon>
        <taxon>eudicotyledons</taxon>
        <taxon>Gunneridae</taxon>
        <taxon>Pentapetalae</taxon>
        <taxon>rosids</taxon>
        <taxon>fabids</taxon>
        <taxon>Cucurbitales</taxon>
        <taxon>Cucurbitaceae</taxon>
        <taxon>Benincaseae</taxon>
        <taxon>Cucumis</taxon>
    </lineage>
</organism>
<keyword evidence="3 9" id="KW-0862">Zinc</keyword>
<evidence type="ECO:0000313" key="13">
    <source>
        <dbReference type="RefSeq" id="XP_008447721.2"/>
    </source>
</evidence>
<keyword evidence="4 9" id="KW-0805">Transcription regulation</keyword>
<dbReference type="AlphaFoldDB" id="A0A1S3BI28"/>
<feature type="compositionally biased region" description="Polar residues" evidence="10">
    <location>
        <begin position="1"/>
        <end position="41"/>
    </location>
</feature>
<evidence type="ECO:0000256" key="7">
    <source>
        <dbReference type="ARBA" id="ARBA00023242"/>
    </source>
</evidence>
<protein>
    <recommendedName>
        <fullName evidence="9">Dof zinc finger protein</fullName>
    </recommendedName>
</protein>
<evidence type="ECO:0000256" key="2">
    <source>
        <dbReference type="ARBA" id="ARBA00022771"/>
    </source>
</evidence>
<gene>
    <name evidence="13" type="primary">LOC103490127</name>
</gene>
<evidence type="ECO:0000256" key="5">
    <source>
        <dbReference type="ARBA" id="ARBA00023125"/>
    </source>
</evidence>